<dbReference type="AlphaFoldDB" id="A0A9W7XT89"/>
<sequence length="71" mass="7701">GPARARGTVISRPCSTSSTLWTACARRARPPSIFCAPSPRLPGSGRRSQRSTPSVPAHAQPTRRHNQPRRS</sequence>
<feature type="non-terminal residue" evidence="2">
    <location>
        <position position="1"/>
    </location>
</feature>
<evidence type="ECO:0000313" key="3">
    <source>
        <dbReference type="Proteomes" id="UP001143981"/>
    </source>
</evidence>
<feature type="region of interest" description="Disordered" evidence="1">
    <location>
        <begin position="31"/>
        <end position="71"/>
    </location>
</feature>
<keyword evidence="3" id="KW-1185">Reference proteome</keyword>
<organism evidence="2 3">
    <name type="scientific">Coemansia biformis</name>
    <dbReference type="NCBI Taxonomy" id="1286918"/>
    <lineage>
        <taxon>Eukaryota</taxon>
        <taxon>Fungi</taxon>
        <taxon>Fungi incertae sedis</taxon>
        <taxon>Zoopagomycota</taxon>
        <taxon>Kickxellomycotina</taxon>
        <taxon>Kickxellomycetes</taxon>
        <taxon>Kickxellales</taxon>
        <taxon>Kickxellaceae</taxon>
        <taxon>Coemansia</taxon>
    </lineage>
</organism>
<evidence type="ECO:0000313" key="2">
    <source>
        <dbReference type="EMBL" id="KAJ1720329.1"/>
    </source>
</evidence>
<name>A0A9W7XT89_9FUNG</name>
<proteinExistence type="predicted"/>
<accession>A0A9W7XT89</accession>
<feature type="compositionally biased region" description="Basic residues" evidence="1">
    <location>
        <begin position="61"/>
        <end position="71"/>
    </location>
</feature>
<gene>
    <name evidence="2" type="ORF">LPJ61_006178</name>
</gene>
<reference evidence="2" key="1">
    <citation type="submission" date="2022-07" db="EMBL/GenBank/DDBJ databases">
        <title>Phylogenomic reconstructions and comparative analyses of Kickxellomycotina fungi.</title>
        <authorList>
            <person name="Reynolds N.K."/>
            <person name="Stajich J.E."/>
            <person name="Barry K."/>
            <person name="Grigoriev I.V."/>
            <person name="Crous P."/>
            <person name="Smith M.E."/>
        </authorList>
    </citation>
    <scope>NUCLEOTIDE SEQUENCE</scope>
    <source>
        <strain evidence="2">BCRC 34381</strain>
    </source>
</reference>
<dbReference type="EMBL" id="JANBOI010002692">
    <property type="protein sequence ID" value="KAJ1720329.1"/>
    <property type="molecule type" value="Genomic_DNA"/>
</dbReference>
<protein>
    <submittedName>
        <fullName evidence="2">Uncharacterized protein</fullName>
    </submittedName>
</protein>
<evidence type="ECO:0000256" key="1">
    <source>
        <dbReference type="SAM" id="MobiDB-lite"/>
    </source>
</evidence>
<feature type="non-terminal residue" evidence="2">
    <location>
        <position position="71"/>
    </location>
</feature>
<dbReference type="Proteomes" id="UP001143981">
    <property type="component" value="Unassembled WGS sequence"/>
</dbReference>
<comment type="caution">
    <text evidence="2">The sequence shown here is derived from an EMBL/GenBank/DDBJ whole genome shotgun (WGS) entry which is preliminary data.</text>
</comment>